<protein>
    <recommendedName>
        <fullName evidence="3">SWIM-type domain-containing protein</fullName>
    </recommendedName>
</protein>
<dbReference type="AlphaFoldDB" id="A0A919VBL7"/>
<keyword evidence="1" id="KW-0479">Metal-binding</keyword>
<keyword evidence="1" id="KW-0863">Zinc-finger</keyword>
<keyword evidence="5" id="KW-1185">Reference proteome</keyword>
<feature type="compositionally biased region" description="Low complexity" evidence="2">
    <location>
        <begin position="126"/>
        <end position="138"/>
    </location>
</feature>
<gene>
    <name evidence="4" type="ORF">Ssi02_24850</name>
</gene>
<organism evidence="4 5">
    <name type="scientific">Sinosporangium siamense</name>
    <dbReference type="NCBI Taxonomy" id="1367973"/>
    <lineage>
        <taxon>Bacteria</taxon>
        <taxon>Bacillati</taxon>
        <taxon>Actinomycetota</taxon>
        <taxon>Actinomycetes</taxon>
        <taxon>Streptosporangiales</taxon>
        <taxon>Streptosporangiaceae</taxon>
        <taxon>Sinosporangium</taxon>
    </lineage>
</organism>
<evidence type="ECO:0000259" key="3">
    <source>
        <dbReference type="PROSITE" id="PS50966"/>
    </source>
</evidence>
<comment type="caution">
    <text evidence="4">The sequence shown here is derived from an EMBL/GenBank/DDBJ whole genome shotgun (WGS) entry which is preliminary data.</text>
</comment>
<proteinExistence type="predicted"/>
<dbReference type="GO" id="GO:0008270">
    <property type="term" value="F:zinc ion binding"/>
    <property type="evidence" value="ECO:0007669"/>
    <property type="project" value="UniProtKB-KW"/>
</dbReference>
<accession>A0A919VBL7</accession>
<dbReference type="InterPro" id="IPR007527">
    <property type="entry name" value="Znf_SWIM"/>
</dbReference>
<feature type="domain" description="SWIM-type" evidence="3">
    <location>
        <begin position="62"/>
        <end position="95"/>
    </location>
</feature>
<dbReference type="EMBL" id="BOOW01000014">
    <property type="protein sequence ID" value="GII92254.1"/>
    <property type="molecule type" value="Genomic_DNA"/>
</dbReference>
<evidence type="ECO:0000256" key="1">
    <source>
        <dbReference type="PROSITE-ProRule" id="PRU00325"/>
    </source>
</evidence>
<evidence type="ECO:0000256" key="2">
    <source>
        <dbReference type="SAM" id="MobiDB-lite"/>
    </source>
</evidence>
<dbReference type="PROSITE" id="PS50966">
    <property type="entry name" value="ZF_SWIM"/>
    <property type="match status" value="1"/>
</dbReference>
<keyword evidence="1" id="KW-0862">Zinc</keyword>
<evidence type="ECO:0000313" key="4">
    <source>
        <dbReference type="EMBL" id="GII92254.1"/>
    </source>
</evidence>
<feature type="region of interest" description="Disordered" evidence="2">
    <location>
        <begin position="126"/>
        <end position="146"/>
    </location>
</feature>
<evidence type="ECO:0000313" key="5">
    <source>
        <dbReference type="Proteomes" id="UP000606172"/>
    </source>
</evidence>
<dbReference type="Proteomes" id="UP000606172">
    <property type="component" value="Unassembled WGS sequence"/>
</dbReference>
<name>A0A919VBL7_9ACTN</name>
<dbReference type="Pfam" id="PF04434">
    <property type="entry name" value="SWIM"/>
    <property type="match status" value="1"/>
</dbReference>
<sequence>MASVRQVIERWSRDQVLSLAPDLPSQKAAQSVARPGKWPVTGVCAETHVVWGECQGSGAKPYLACVDLSEPAYRCNCPSRKFPCKHALGLLLHWSAGGVPDGGEMPPWTREWLDGRRERQAKAAAQAAVTTDTTTGTEADTDAGRQEAAARRAEQREQRVTTGLLELERWLTDQVRQGVAGTRAGGHAHWDDVAKRLFDAQAPGMAGAVARLGGTLAEDDWPSRLLGEYALLYLLAAAHRGQSALPGDLAASVRSRVGFTVTREEVLAGETVRDHWDVLGRRDEEQDRLTARRVWLRGRGTGRSALVLSFAPIGQPLDASLVTGATVDADLAFYPGASPLRALVAARHAPPYTEGPPAGVTMAEALTAVSDALAGDPWLESWPLVLSGVVPARDRGWLLADAATGEGLPLHRRTGAPWTLIAVSGGHPVTVAAEWTPRGLVPLTTWDDDGRVVLL</sequence>
<reference evidence="4" key="1">
    <citation type="submission" date="2021-01" db="EMBL/GenBank/DDBJ databases">
        <title>Whole genome shotgun sequence of Sinosporangium siamense NBRC 109515.</title>
        <authorList>
            <person name="Komaki H."/>
            <person name="Tamura T."/>
        </authorList>
    </citation>
    <scope>NUCLEOTIDE SEQUENCE</scope>
    <source>
        <strain evidence="4">NBRC 109515</strain>
    </source>
</reference>